<accession>A0A0K8PGQ1</accession>
<dbReference type="AlphaFoldDB" id="A0A0K8PGQ1"/>
<reference evidence="2" key="1">
    <citation type="journal article" date="2015" name="Genome Announc.">
        <title>Draft Genome Sequence of Thiostrepton-Producing Streptomyces azureus ATCC 14921.</title>
        <authorList>
            <person name="Sakihara K."/>
            <person name="Maeda J."/>
            <person name="Tashiro K."/>
            <person name="Fujino Y."/>
            <person name="Kuhara S."/>
            <person name="Ohshima T."/>
            <person name="Ogata S."/>
            <person name="Doi K."/>
        </authorList>
    </citation>
    <scope>NUCLEOTIDE SEQUENCE [LARGE SCALE GENOMIC DNA]</scope>
    <source>
        <strain evidence="2">ATCC14921</strain>
    </source>
</reference>
<proteinExistence type="predicted"/>
<feature type="compositionally biased region" description="Basic residues" evidence="1">
    <location>
        <begin position="1"/>
        <end position="10"/>
    </location>
</feature>
<dbReference type="EMBL" id="DF968225">
    <property type="protein sequence ID" value="GAP47075.1"/>
    <property type="molecule type" value="Genomic_DNA"/>
</dbReference>
<evidence type="ECO:0000313" key="2">
    <source>
        <dbReference type="EMBL" id="GAP47075.1"/>
    </source>
</evidence>
<dbReference type="PATRIC" id="fig|146537.3.peg.1913"/>
<name>A0A0K8PGQ1_STRAJ</name>
<evidence type="ECO:0000313" key="3">
    <source>
        <dbReference type="Proteomes" id="UP000053859"/>
    </source>
</evidence>
<keyword evidence="3" id="KW-1185">Reference proteome</keyword>
<feature type="region of interest" description="Disordered" evidence="1">
    <location>
        <begin position="1"/>
        <end position="20"/>
    </location>
</feature>
<dbReference type="Proteomes" id="UP000053859">
    <property type="component" value="Unassembled WGS sequence"/>
</dbReference>
<evidence type="ECO:0000256" key="1">
    <source>
        <dbReference type="SAM" id="MobiDB-lite"/>
    </source>
</evidence>
<organism evidence="2 3">
    <name type="scientific">Streptomyces azureus</name>
    <dbReference type="NCBI Taxonomy" id="146537"/>
    <lineage>
        <taxon>Bacteria</taxon>
        <taxon>Bacillati</taxon>
        <taxon>Actinomycetota</taxon>
        <taxon>Actinomycetes</taxon>
        <taxon>Kitasatosporales</taxon>
        <taxon>Streptomycetaceae</taxon>
        <taxon>Streptomyces</taxon>
    </lineage>
</organism>
<gene>
    <name evidence="2" type="ORF">SAZU_1812</name>
</gene>
<protein>
    <submittedName>
        <fullName evidence="2">CHRD domain-containing protein</fullName>
    </submittedName>
</protein>
<sequence length="57" mass="6455">MPAGRGRRIRSRWDGATEQEGVQAADLLRPRWYTNIKDPIQKLDPGVSRDQPVPELG</sequence>